<comment type="cofactor">
    <cofactor evidence="1">
        <name>a divalent metal cation</name>
        <dbReference type="ChEBI" id="CHEBI:60240"/>
    </cofactor>
</comment>
<dbReference type="InterPro" id="IPR045249">
    <property type="entry name" value="HARBI1-like"/>
</dbReference>
<dbReference type="EMBL" id="CARXXK010000002">
    <property type="protein sequence ID" value="CAI6353399.1"/>
    <property type="molecule type" value="Genomic_DNA"/>
</dbReference>
<evidence type="ECO:0000259" key="8">
    <source>
        <dbReference type="Pfam" id="PF13359"/>
    </source>
</evidence>
<comment type="subcellular location">
    <subcellularLocation>
        <location evidence="2">Nucleus</location>
    </subcellularLocation>
</comment>
<keyword evidence="5" id="KW-0479">Metal-binding</keyword>
<evidence type="ECO:0000256" key="6">
    <source>
        <dbReference type="ARBA" id="ARBA00022801"/>
    </source>
</evidence>
<dbReference type="PANTHER" id="PTHR22930:SF289">
    <property type="entry name" value="DDE TNP4 DOMAIN-CONTAINING PROTEIN-RELATED"/>
    <property type="match status" value="1"/>
</dbReference>
<proteinExistence type="inferred from homology"/>
<dbReference type="AlphaFoldDB" id="A0AAV0WBV2"/>
<evidence type="ECO:0000256" key="2">
    <source>
        <dbReference type="ARBA" id="ARBA00004123"/>
    </source>
</evidence>
<evidence type="ECO:0000313" key="10">
    <source>
        <dbReference type="Proteomes" id="UP001160148"/>
    </source>
</evidence>
<dbReference type="GO" id="GO:0016787">
    <property type="term" value="F:hydrolase activity"/>
    <property type="evidence" value="ECO:0007669"/>
    <property type="project" value="UniProtKB-KW"/>
</dbReference>
<dbReference type="GO" id="GO:0004518">
    <property type="term" value="F:nuclease activity"/>
    <property type="evidence" value="ECO:0007669"/>
    <property type="project" value="UniProtKB-KW"/>
</dbReference>
<protein>
    <recommendedName>
        <fullName evidence="8">DDE Tnp4 domain-containing protein</fullName>
    </recommendedName>
</protein>
<organism evidence="9 10">
    <name type="scientific">Macrosiphum euphorbiae</name>
    <name type="common">potato aphid</name>
    <dbReference type="NCBI Taxonomy" id="13131"/>
    <lineage>
        <taxon>Eukaryota</taxon>
        <taxon>Metazoa</taxon>
        <taxon>Ecdysozoa</taxon>
        <taxon>Arthropoda</taxon>
        <taxon>Hexapoda</taxon>
        <taxon>Insecta</taxon>
        <taxon>Pterygota</taxon>
        <taxon>Neoptera</taxon>
        <taxon>Paraneoptera</taxon>
        <taxon>Hemiptera</taxon>
        <taxon>Sternorrhyncha</taxon>
        <taxon>Aphidomorpha</taxon>
        <taxon>Aphidoidea</taxon>
        <taxon>Aphididae</taxon>
        <taxon>Macrosiphini</taxon>
        <taxon>Macrosiphum</taxon>
    </lineage>
</organism>
<name>A0AAV0WBV2_9HEMI</name>
<dbReference type="PANTHER" id="PTHR22930">
    <property type="match status" value="1"/>
</dbReference>
<reference evidence="9 10" key="1">
    <citation type="submission" date="2023-01" db="EMBL/GenBank/DDBJ databases">
        <authorList>
            <person name="Whitehead M."/>
        </authorList>
    </citation>
    <scope>NUCLEOTIDE SEQUENCE [LARGE SCALE GENOMIC DNA]</scope>
</reference>
<evidence type="ECO:0000313" key="9">
    <source>
        <dbReference type="EMBL" id="CAI6353399.1"/>
    </source>
</evidence>
<sequence>MDFDLMAYFVNINQQMNYTRNNFQRPTYDAFALTDRLFMKNFRLSKELTQYLINILKPYIVVDSRLSSIDIQTKVLVALNFFATGSYQTSVGNSRLMNLSQSSVSRCVKEVVAALNQPEIFNTWVKFPSNIQELDEVRNEFYKKTGFAGVIGCLDCTHLAIVSPSKNLNLVENQYPEYMYVNHKSYHSINVQLVCDSNLKVLNVNALFPGSTHDVHIWNNSNVSIMLKELHAHNYSDYFLLGDSGYPLRPWLLTPIAQPTTAAEENYNKNQMYVRSVIERCNGVLKMRFRCLLKDRVLHYKPEKATAIINACIVLHNMCIENNIVEVIDETVEDFDLGMYHNQEPLNEHVNDNRNRNLMLGRRQRDRIVGFLQNRNLIQP</sequence>
<dbReference type="Proteomes" id="UP001160148">
    <property type="component" value="Unassembled WGS sequence"/>
</dbReference>
<gene>
    <name evidence="9" type="ORF">MEUPH1_LOCUS9525</name>
</gene>
<keyword evidence="4" id="KW-0540">Nuclease</keyword>
<dbReference type="GO" id="GO:0046872">
    <property type="term" value="F:metal ion binding"/>
    <property type="evidence" value="ECO:0007669"/>
    <property type="project" value="UniProtKB-KW"/>
</dbReference>
<keyword evidence="6" id="KW-0378">Hydrolase</keyword>
<comment type="similarity">
    <text evidence="3">Belongs to the HARBI1 family.</text>
</comment>
<keyword evidence="7" id="KW-0539">Nucleus</keyword>
<dbReference type="GO" id="GO:0005634">
    <property type="term" value="C:nucleus"/>
    <property type="evidence" value="ECO:0007669"/>
    <property type="project" value="UniProtKB-SubCell"/>
</dbReference>
<accession>A0AAV0WBV2</accession>
<evidence type="ECO:0000256" key="7">
    <source>
        <dbReference type="ARBA" id="ARBA00023242"/>
    </source>
</evidence>
<feature type="domain" description="DDE Tnp4" evidence="8">
    <location>
        <begin position="154"/>
        <end position="317"/>
    </location>
</feature>
<dbReference type="Pfam" id="PF13359">
    <property type="entry name" value="DDE_Tnp_4"/>
    <property type="match status" value="1"/>
</dbReference>
<comment type="caution">
    <text evidence="9">The sequence shown here is derived from an EMBL/GenBank/DDBJ whole genome shotgun (WGS) entry which is preliminary data.</text>
</comment>
<evidence type="ECO:0000256" key="4">
    <source>
        <dbReference type="ARBA" id="ARBA00022722"/>
    </source>
</evidence>
<evidence type="ECO:0000256" key="3">
    <source>
        <dbReference type="ARBA" id="ARBA00006958"/>
    </source>
</evidence>
<dbReference type="InterPro" id="IPR027806">
    <property type="entry name" value="HARBI1_dom"/>
</dbReference>
<evidence type="ECO:0000256" key="5">
    <source>
        <dbReference type="ARBA" id="ARBA00022723"/>
    </source>
</evidence>
<evidence type="ECO:0000256" key="1">
    <source>
        <dbReference type="ARBA" id="ARBA00001968"/>
    </source>
</evidence>
<keyword evidence="10" id="KW-1185">Reference proteome</keyword>